<feature type="transmembrane region" description="Helical" evidence="1">
    <location>
        <begin position="121"/>
        <end position="139"/>
    </location>
</feature>
<dbReference type="AlphaFoldDB" id="A0A918PLR8"/>
<evidence type="ECO:0000313" key="3">
    <source>
        <dbReference type="Proteomes" id="UP000619457"/>
    </source>
</evidence>
<gene>
    <name evidence="2" type="ORF">GCM10007049_04520</name>
</gene>
<sequence length="144" mass="16035">MQTGLKHLHSGMAYLVIAGLAFVFIYALIGALSNRQFTDKDRKFGLIGFIPAHIQLLVGIITYFVSPLGFSNMSSGNAMADSMSRLYALEHPLMNIIAIVLITVGYSRAKKLTESRARFRSLYMFYGIALIMIIARIPWSAWLG</sequence>
<dbReference type="EMBL" id="BMWX01000001">
    <property type="protein sequence ID" value="GGZ15491.1"/>
    <property type="molecule type" value="Genomic_DNA"/>
</dbReference>
<feature type="transmembrane region" description="Helical" evidence="1">
    <location>
        <begin position="12"/>
        <end position="32"/>
    </location>
</feature>
<protein>
    <recommendedName>
        <fullName evidence="4">Cytochrome B</fullName>
    </recommendedName>
</protein>
<feature type="transmembrane region" description="Helical" evidence="1">
    <location>
        <begin position="44"/>
        <end position="66"/>
    </location>
</feature>
<evidence type="ECO:0000256" key="1">
    <source>
        <dbReference type="SAM" id="Phobius"/>
    </source>
</evidence>
<keyword evidence="1" id="KW-1133">Transmembrane helix</keyword>
<organism evidence="2 3">
    <name type="scientific">Echinicola pacifica</name>
    <dbReference type="NCBI Taxonomy" id="346377"/>
    <lineage>
        <taxon>Bacteria</taxon>
        <taxon>Pseudomonadati</taxon>
        <taxon>Bacteroidota</taxon>
        <taxon>Cytophagia</taxon>
        <taxon>Cytophagales</taxon>
        <taxon>Cyclobacteriaceae</taxon>
        <taxon>Echinicola</taxon>
    </lineage>
</organism>
<evidence type="ECO:0000313" key="2">
    <source>
        <dbReference type="EMBL" id="GGZ15491.1"/>
    </source>
</evidence>
<keyword evidence="1" id="KW-0812">Transmembrane</keyword>
<dbReference type="Proteomes" id="UP000619457">
    <property type="component" value="Unassembled WGS sequence"/>
</dbReference>
<keyword evidence="1" id="KW-0472">Membrane</keyword>
<dbReference type="RefSeq" id="WP_018474301.1">
    <property type="nucleotide sequence ID" value="NZ_BMWX01000001.1"/>
</dbReference>
<name>A0A918PLR8_9BACT</name>
<accession>A0A918PLR8</accession>
<comment type="caution">
    <text evidence="2">The sequence shown here is derived from an EMBL/GenBank/DDBJ whole genome shotgun (WGS) entry which is preliminary data.</text>
</comment>
<evidence type="ECO:0008006" key="4">
    <source>
        <dbReference type="Google" id="ProtNLM"/>
    </source>
</evidence>
<feature type="transmembrane region" description="Helical" evidence="1">
    <location>
        <begin position="86"/>
        <end position="109"/>
    </location>
</feature>
<reference evidence="2" key="2">
    <citation type="submission" date="2020-09" db="EMBL/GenBank/DDBJ databases">
        <authorList>
            <person name="Sun Q."/>
            <person name="Kim S."/>
        </authorList>
    </citation>
    <scope>NUCLEOTIDE SEQUENCE</scope>
    <source>
        <strain evidence="2">KCTC 12368</strain>
    </source>
</reference>
<reference evidence="2" key="1">
    <citation type="journal article" date="2014" name="Int. J. Syst. Evol. Microbiol.">
        <title>Complete genome sequence of Corynebacterium casei LMG S-19264T (=DSM 44701T), isolated from a smear-ripened cheese.</title>
        <authorList>
            <consortium name="US DOE Joint Genome Institute (JGI-PGF)"/>
            <person name="Walter F."/>
            <person name="Albersmeier A."/>
            <person name="Kalinowski J."/>
            <person name="Ruckert C."/>
        </authorList>
    </citation>
    <scope>NUCLEOTIDE SEQUENCE</scope>
    <source>
        <strain evidence="2">KCTC 12368</strain>
    </source>
</reference>
<proteinExistence type="predicted"/>
<keyword evidence="3" id="KW-1185">Reference proteome</keyword>